<dbReference type="GO" id="GO:0003824">
    <property type="term" value="F:catalytic activity"/>
    <property type="evidence" value="ECO:0007669"/>
    <property type="project" value="InterPro"/>
</dbReference>
<dbReference type="InterPro" id="IPR011257">
    <property type="entry name" value="DNA_glycosylase"/>
</dbReference>
<dbReference type="SMART" id="SM00478">
    <property type="entry name" value="ENDO3c"/>
    <property type="match status" value="1"/>
</dbReference>
<protein>
    <recommendedName>
        <fullName evidence="1">HhH-GPD domain-containing protein</fullName>
    </recommendedName>
</protein>
<evidence type="ECO:0000259" key="1">
    <source>
        <dbReference type="SMART" id="SM00478"/>
    </source>
</evidence>
<proteinExistence type="predicted"/>
<name>A0A953IE87_SYMTR</name>
<dbReference type="Proteomes" id="UP000732377">
    <property type="component" value="Unassembled WGS sequence"/>
</dbReference>
<sequence length="232" mass="25738">MDWEGLSRALAARYGSPRHGNPTDPTDCLFYLMLSRKTPIRTAARVYKRLRATLRGWDGLLGLTQVELVRLLWGSGLEEIRAGHLLAVAGLLRDRFGAVTLEPLRQWPDDECLAFLMSLPGMGMKTALCVMLYGLDRPVFPADAHCIRVLKRMGVIDARLAHRPAQRELARIVPGHLGYVLHVNLVAHGQQICTARCPRCAECVVANYCLLGEAAQQAAEGQLPYGESLRRT</sequence>
<gene>
    <name evidence="2" type="ORF">CWE10_21375</name>
</gene>
<dbReference type="InterPro" id="IPR003265">
    <property type="entry name" value="HhH-GPD_domain"/>
</dbReference>
<feature type="domain" description="HhH-GPD" evidence="1">
    <location>
        <begin position="34"/>
        <end position="191"/>
    </location>
</feature>
<dbReference type="CDD" id="cd00056">
    <property type="entry name" value="ENDO3c"/>
    <property type="match status" value="1"/>
</dbReference>
<dbReference type="PANTHER" id="PTHR47203:SF1">
    <property type="entry name" value="HYPOTHETICAL BASE EXCISION DNA REPAIR PROTEIN (EUROFUNG)"/>
    <property type="match status" value="1"/>
</dbReference>
<evidence type="ECO:0000313" key="3">
    <source>
        <dbReference type="Proteomes" id="UP000732377"/>
    </source>
</evidence>
<organism evidence="2 3">
    <name type="scientific">Symbiobacterium thermophilum</name>
    <dbReference type="NCBI Taxonomy" id="2734"/>
    <lineage>
        <taxon>Bacteria</taxon>
        <taxon>Bacillati</taxon>
        <taxon>Bacillota</taxon>
        <taxon>Clostridia</taxon>
        <taxon>Eubacteriales</taxon>
        <taxon>Symbiobacteriaceae</taxon>
        <taxon>Symbiobacterium</taxon>
    </lineage>
</organism>
<dbReference type="GO" id="GO:0006284">
    <property type="term" value="P:base-excision repair"/>
    <property type="evidence" value="ECO:0007669"/>
    <property type="project" value="InterPro"/>
</dbReference>
<dbReference type="RefSeq" id="WP_273382389.1">
    <property type="nucleotide sequence ID" value="NZ_PIUK01000650.1"/>
</dbReference>
<dbReference type="AlphaFoldDB" id="A0A953IE87"/>
<dbReference type="Pfam" id="PF00730">
    <property type="entry name" value="HhH-GPD"/>
    <property type="match status" value="1"/>
</dbReference>
<dbReference type="PIRSF" id="PIRSF001435">
    <property type="entry name" value="Nth"/>
    <property type="match status" value="1"/>
</dbReference>
<reference evidence="2" key="1">
    <citation type="submission" date="2017-11" db="EMBL/GenBank/DDBJ databases">
        <title>Three new genomes from thermophilic consortium.</title>
        <authorList>
            <person name="Quaggio R."/>
            <person name="Amgarten D."/>
            <person name="Setubal J.C."/>
        </authorList>
    </citation>
    <scope>NUCLEOTIDE SEQUENCE</scope>
    <source>
        <strain evidence="2">ZCTH01-B2</strain>
    </source>
</reference>
<dbReference type="InterPro" id="IPR023170">
    <property type="entry name" value="HhH_base_excis_C"/>
</dbReference>
<dbReference type="Gene3D" id="1.10.340.30">
    <property type="entry name" value="Hypothetical protein, domain 2"/>
    <property type="match status" value="1"/>
</dbReference>
<dbReference type="EMBL" id="PIUK01000650">
    <property type="protein sequence ID" value="MBY6278636.1"/>
    <property type="molecule type" value="Genomic_DNA"/>
</dbReference>
<dbReference type="PANTHER" id="PTHR47203">
    <property type="match status" value="1"/>
</dbReference>
<dbReference type="Gene3D" id="1.10.1670.10">
    <property type="entry name" value="Helix-hairpin-Helix base-excision DNA repair enzymes (C-terminal)"/>
    <property type="match status" value="1"/>
</dbReference>
<dbReference type="SUPFAM" id="SSF48150">
    <property type="entry name" value="DNA-glycosylase"/>
    <property type="match status" value="1"/>
</dbReference>
<comment type="caution">
    <text evidence="2">The sequence shown here is derived from an EMBL/GenBank/DDBJ whole genome shotgun (WGS) entry which is preliminary data.</text>
</comment>
<evidence type="ECO:0000313" key="2">
    <source>
        <dbReference type="EMBL" id="MBY6278636.1"/>
    </source>
</evidence>
<accession>A0A953IE87</accession>